<feature type="repeat" description="ANK" evidence="3">
    <location>
        <begin position="94"/>
        <end position="126"/>
    </location>
</feature>
<dbReference type="EMBL" id="JBIMZQ010000015">
    <property type="protein sequence ID" value="KAL3667163.1"/>
    <property type="molecule type" value="Genomic_DNA"/>
</dbReference>
<dbReference type="PANTHER" id="PTHR24171:SF9">
    <property type="entry name" value="ANKYRIN REPEAT DOMAIN-CONTAINING PROTEIN 39"/>
    <property type="match status" value="1"/>
</dbReference>
<evidence type="ECO:0000256" key="3">
    <source>
        <dbReference type="PROSITE-ProRule" id="PRU00023"/>
    </source>
</evidence>
<name>A0ABD3FK83_9STRA</name>
<keyword evidence="2 3" id="KW-0040">ANK repeat</keyword>
<sequence length="160" mass="17533">MSGCSPLQLSASFKQYYNHLRDPNFPPATTPLHVAVLNSEFNRVRRLLSKGDVSLWATDQTGCSALNHAALLGHLKICELLIKYGANINLPAHDGSTPLHKAAQGGRAEVVQLLVREGADPYALNKKGETAYTIASHRNHVQVAVLLHSYSVVQDEKRLE</sequence>
<dbReference type="SMART" id="SM00248">
    <property type="entry name" value="ANK"/>
    <property type="match status" value="4"/>
</dbReference>
<keyword evidence="1" id="KW-0677">Repeat</keyword>
<dbReference type="AlphaFoldDB" id="A0ABD3FK83"/>
<organism evidence="4 5">
    <name type="scientific">Phytophthora oleae</name>
    <dbReference type="NCBI Taxonomy" id="2107226"/>
    <lineage>
        <taxon>Eukaryota</taxon>
        <taxon>Sar</taxon>
        <taxon>Stramenopiles</taxon>
        <taxon>Oomycota</taxon>
        <taxon>Peronosporomycetes</taxon>
        <taxon>Peronosporales</taxon>
        <taxon>Peronosporaceae</taxon>
        <taxon>Phytophthora</taxon>
    </lineage>
</organism>
<dbReference type="InterPro" id="IPR036770">
    <property type="entry name" value="Ankyrin_rpt-contain_sf"/>
</dbReference>
<dbReference type="Gene3D" id="1.25.40.20">
    <property type="entry name" value="Ankyrin repeat-containing domain"/>
    <property type="match status" value="2"/>
</dbReference>
<evidence type="ECO:0000256" key="1">
    <source>
        <dbReference type="ARBA" id="ARBA00022737"/>
    </source>
</evidence>
<keyword evidence="5" id="KW-1185">Reference proteome</keyword>
<dbReference type="PROSITE" id="PS50088">
    <property type="entry name" value="ANK_REPEAT"/>
    <property type="match status" value="2"/>
</dbReference>
<dbReference type="Pfam" id="PF12796">
    <property type="entry name" value="Ank_2"/>
    <property type="match status" value="2"/>
</dbReference>
<comment type="caution">
    <text evidence="4">The sequence shown here is derived from an EMBL/GenBank/DDBJ whole genome shotgun (WGS) entry which is preliminary data.</text>
</comment>
<evidence type="ECO:0000256" key="2">
    <source>
        <dbReference type="ARBA" id="ARBA00023043"/>
    </source>
</evidence>
<gene>
    <name evidence="4" type="ORF">V7S43_008099</name>
</gene>
<dbReference type="Proteomes" id="UP001632037">
    <property type="component" value="Unassembled WGS sequence"/>
</dbReference>
<proteinExistence type="predicted"/>
<dbReference type="PROSITE" id="PS50297">
    <property type="entry name" value="ANK_REP_REGION"/>
    <property type="match status" value="2"/>
</dbReference>
<dbReference type="SUPFAM" id="SSF48403">
    <property type="entry name" value="Ankyrin repeat"/>
    <property type="match status" value="1"/>
</dbReference>
<dbReference type="PANTHER" id="PTHR24171">
    <property type="entry name" value="ANKYRIN REPEAT DOMAIN-CONTAINING PROTEIN 39-RELATED"/>
    <property type="match status" value="1"/>
</dbReference>
<dbReference type="InterPro" id="IPR002110">
    <property type="entry name" value="Ankyrin_rpt"/>
</dbReference>
<reference evidence="4 5" key="1">
    <citation type="submission" date="2024-09" db="EMBL/GenBank/DDBJ databases">
        <title>Genome sequencing and assembly of Phytophthora oleae, isolate VK10A, causative agent of rot of olive drupes.</title>
        <authorList>
            <person name="Conti Taguali S."/>
            <person name="Riolo M."/>
            <person name="La Spada F."/>
            <person name="Cacciola S.O."/>
            <person name="Dionisio G."/>
        </authorList>
    </citation>
    <scope>NUCLEOTIDE SEQUENCE [LARGE SCALE GENOMIC DNA]</scope>
    <source>
        <strain evidence="4 5">VK10A</strain>
    </source>
</reference>
<evidence type="ECO:0000313" key="4">
    <source>
        <dbReference type="EMBL" id="KAL3667163.1"/>
    </source>
</evidence>
<feature type="repeat" description="ANK" evidence="3">
    <location>
        <begin position="61"/>
        <end position="93"/>
    </location>
</feature>
<protein>
    <submittedName>
        <fullName evidence="4">Uncharacterized protein</fullName>
    </submittedName>
</protein>
<accession>A0ABD3FK83</accession>
<evidence type="ECO:0000313" key="5">
    <source>
        <dbReference type="Proteomes" id="UP001632037"/>
    </source>
</evidence>